<dbReference type="GeneID" id="72778254"/>
<dbReference type="AlphaFoldDB" id="A0A9E7M9H9"/>
<evidence type="ECO:0000313" key="2">
    <source>
        <dbReference type="Proteomes" id="UP001056425"/>
    </source>
</evidence>
<sequence>MIEKIEKALFETRPYIEYYEKLEKKIRELSSITQDEESFVNLLEREIQSTEEPFKTDLKIFLQKFTSI</sequence>
<proteinExistence type="predicted"/>
<evidence type="ECO:0000313" key="1">
    <source>
        <dbReference type="EMBL" id="USG99432.1"/>
    </source>
</evidence>
<dbReference type="KEGG" id="thei:K1720_07865"/>
<dbReference type="Proteomes" id="UP001056425">
    <property type="component" value="Chromosome"/>
</dbReference>
<gene>
    <name evidence="1" type="ORF">K1720_07865</name>
</gene>
<accession>A0A9E7M9H9</accession>
<name>A0A9E7M9H9_9EURY</name>
<organism evidence="1 2">
    <name type="scientific">Thermococcus argininiproducens</name>
    <dbReference type="NCBI Taxonomy" id="2866384"/>
    <lineage>
        <taxon>Archaea</taxon>
        <taxon>Methanobacteriati</taxon>
        <taxon>Methanobacteriota</taxon>
        <taxon>Thermococci</taxon>
        <taxon>Thermococcales</taxon>
        <taxon>Thermococcaceae</taxon>
        <taxon>Thermococcus</taxon>
    </lineage>
</organism>
<protein>
    <submittedName>
        <fullName evidence="1">Uncharacterized protein</fullName>
    </submittedName>
</protein>
<dbReference type="RefSeq" id="WP_251948270.1">
    <property type="nucleotide sequence ID" value="NZ_CP080572.1"/>
</dbReference>
<dbReference type="EMBL" id="CP080572">
    <property type="protein sequence ID" value="USG99432.1"/>
    <property type="molecule type" value="Genomic_DNA"/>
</dbReference>
<keyword evidence="2" id="KW-1185">Reference proteome</keyword>
<reference evidence="1 2" key="1">
    <citation type="submission" date="2021-08" db="EMBL/GenBank/DDBJ databases">
        <title>Thermococcus onnuriiensis IOH2.</title>
        <authorList>
            <person name="Park Y.-J."/>
        </authorList>
    </citation>
    <scope>NUCLEOTIDE SEQUENCE [LARGE SCALE GENOMIC DNA]</scope>
    <source>
        <strain evidence="1 2">IOH2</strain>
    </source>
</reference>